<dbReference type="EMBL" id="CP001823">
    <property type="protein sequence ID" value="ACZ38830.1"/>
    <property type="molecule type" value="Genomic_DNA"/>
</dbReference>
<dbReference type="AlphaFoldDB" id="D1C3L3"/>
<sequence>MIEVTERALDELEAIREASNPQPGQGITLVVDDSGDLGLALAWPQEDDQVVERDGQPVIIIPKVLMDPLDGVIIDYQDVPGQEGFTLTRP</sequence>
<proteinExistence type="predicted"/>
<protein>
    <submittedName>
        <fullName evidence="1">HesB/YadR/YfhF-family protein</fullName>
    </submittedName>
</protein>
<gene>
    <name evidence="1" type="ordered locus">Sthe_1395</name>
</gene>
<dbReference type="SUPFAM" id="SSF89360">
    <property type="entry name" value="HesB-like domain"/>
    <property type="match status" value="1"/>
</dbReference>
<accession>D1C3L3</accession>
<evidence type="ECO:0000313" key="1">
    <source>
        <dbReference type="EMBL" id="ACZ38830.1"/>
    </source>
</evidence>
<organism evidence="1 2">
    <name type="scientific">Sphaerobacter thermophilus (strain ATCC 49802 / DSM 20745 / KCCM 41009 / NCIMB 13125 / S 6022)</name>
    <dbReference type="NCBI Taxonomy" id="479434"/>
    <lineage>
        <taxon>Bacteria</taxon>
        <taxon>Pseudomonadati</taxon>
        <taxon>Thermomicrobiota</taxon>
        <taxon>Thermomicrobia</taxon>
        <taxon>Sphaerobacterales</taxon>
        <taxon>Sphaerobacterineae</taxon>
        <taxon>Sphaerobacteraceae</taxon>
        <taxon>Sphaerobacter</taxon>
    </lineage>
</organism>
<evidence type="ECO:0000313" key="2">
    <source>
        <dbReference type="Proteomes" id="UP000002027"/>
    </source>
</evidence>
<dbReference type="Gene3D" id="2.60.300.12">
    <property type="entry name" value="HesB-like domain"/>
    <property type="match status" value="1"/>
</dbReference>
<dbReference type="HOGENOM" id="CLU_2331939_0_0_0"/>
<dbReference type="STRING" id="479434.Sthe_1395"/>
<name>D1C3L3_SPHTD</name>
<dbReference type="InterPro" id="IPR035903">
    <property type="entry name" value="HesB-like_dom_sf"/>
</dbReference>
<reference evidence="1 2" key="2">
    <citation type="journal article" date="2010" name="Stand. Genomic Sci.">
        <title>Complete genome sequence of Desulfohalobium retbaense type strain (HR(100)).</title>
        <authorList>
            <person name="Spring S."/>
            <person name="Nolan M."/>
            <person name="Lapidus A."/>
            <person name="Glavina Del Rio T."/>
            <person name="Copeland A."/>
            <person name="Tice H."/>
            <person name="Cheng J.F."/>
            <person name="Lucas S."/>
            <person name="Land M."/>
            <person name="Chen F."/>
            <person name="Bruce D."/>
            <person name="Goodwin L."/>
            <person name="Pitluck S."/>
            <person name="Ivanova N."/>
            <person name="Mavromatis K."/>
            <person name="Mikhailova N."/>
            <person name="Pati A."/>
            <person name="Chen A."/>
            <person name="Palaniappan K."/>
            <person name="Hauser L."/>
            <person name="Chang Y.J."/>
            <person name="Jeffries C.D."/>
            <person name="Munk C."/>
            <person name="Kiss H."/>
            <person name="Chain P."/>
            <person name="Han C."/>
            <person name="Brettin T."/>
            <person name="Detter J.C."/>
            <person name="Schuler E."/>
            <person name="Goker M."/>
            <person name="Rohde M."/>
            <person name="Bristow J."/>
            <person name="Eisen J.A."/>
            <person name="Markowitz V."/>
            <person name="Hugenholtz P."/>
            <person name="Kyrpides N.C."/>
            <person name="Klenk H.P."/>
        </authorList>
    </citation>
    <scope>NUCLEOTIDE SEQUENCE [LARGE SCALE GENOMIC DNA]</scope>
    <source>
        <strain evidence="2">ATCC 49802 / DSM 20745 / S 6022</strain>
    </source>
</reference>
<reference evidence="2" key="1">
    <citation type="submission" date="2009-11" db="EMBL/GenBank/DDBJ databases">
        <title>The complete chromosome 1 of Sphaerobacter thermophilus DSM 20745.</title>
        <authorList>
            <person name="Lucas S."/>
            <person name="Copeland A."/>
            <person name="Lapidus A."/>
            <person name="Glavina del Rio T."/>
            <person name="Dalin E."/>
            <person name="Tice H."/>
            <person name="Bruce D."/>
            <person name="Goodwin L."/>
            <person name="Pitluck S."/>
            <person name="Kyrpides N."/>
            <person name="Mavromatis K."/>
            <person name="Ivanova N."/>
            <person name="Mikhailova N."/>
            <person name="LaButti K.M."/>
            <person name="Clum A."/>
            <person name="Sun H.I."/>
            <person name="Brettin T."/>
            <person name="Detter J.C."/>
            <person name="Han C."/>
            <person name="Larimer F."/>
            <person name="Land M."/>
            <person name="Hauser L."/>
            <person name="Markowitz V."/>
            <person name="Cheng J.F."/>
            <person name="Hugenholtz P."/>
            <person name="Woyke T."/>
            <person name="Wu D."/>
            <person name="Steenblock K."/>
            <person name="Schneider S."/>
            <person name="Pukall R."/>
            <person name="Goeker M."/>
            <person name="Klenk H.P."/>
            <person name="Eisen J.A."/>
        </authorList>
    </citation>
    <scope>NUCLEOTIDE SEQUENCE [LARGE SCALE GENOMIC DNA]</scope>
    <source>
        <strain evidence="2">ATCC 49802 / DSM 20745 / S 6022</strain>
    </source>
</reference>
<dbReference type="Proteomes" id="UP000002027">
    <property type="component" value="Chromosome 1"/>
</dbReference>
<dbReference type="eggNOG" id="COG0316">
    <property type="taxonomic scope" value="Bacteria"/>
</dbReference>
<keyword evidence="2" id="KW-1185">Reference proteome</keyword>
<dbReference type="InParanoid" id="D1C3L3"/>
<dbReference type="KEGG" id="sti:Sthe_1395"/>
<dbReference type="RefSeq" id="WP_012871877.1">
    <property type="nucleotide sequence ID" value="NC_013523.1"/>
</dbReference>